<dbReference type="InterPro" id="IPR009447">
    <property type="entry name" value="PIGW/GWT1"/>
</dbReference>
<dbReference type="eggNOG" id="KOG0411">
    <property type="taxonomic scope" value="Eukaryota"/>
</dbReference>
<keyword evidence="3 5" id="KW-1133">Transmembrane helix</keyword>
<comment type="subcellular location">
    <subcellularLocation>
        <location evidence="1">Membrane</location>
        <topology evidence="1">Multi-pass membrane protein</topology>
    </subcellularLocation>
</comment>
<accession>W9RA93</accession>
<keyword evidence="4 5" id="KW-0472">Membrane</keyword>
<dbReference type="GO" id="GO:0016020">
    <property type="term" value="C:membrane"/>
    <property type="evidence" value="ECO:0007669"/>
    <property type="project" value="UniProtKB-SubCell"/>
</dbReference>
<dbReference type="GO" id="GO:0006506">
    <property type="term" value="P:GPI anchor biosynthetic process"/>
    <property type="evidence" value="ECO:0007669"/>
    <property type="project" value="InterPro"/>
</dbReference>
<feature type="transmembrane region" description="Helical" evidence="5">
    <location>
        <begin position="111"/>
        <end position="129"/>
    </location>
</feature>
<organism evidence="6 7">
    <name type="scientific">Morus notabilis</name>
    <dbReference type="NCBI Taxonomy" id="981085"/>
    <lineage>
        <taxon>Eukaryota</taxon>
        <taxon>Viridiplantae</taxon>
        <taxon>Streptophyta</taxon>
        <taxon>Embryophyta</taxon>
        <taxon>Tracheophyta</taxon>
        <taxon>Spermatophyta</taxon>
        <taxon>Magnoliopsida</taxon>
        <taxon>eudicotyledons</taxon>
        <taxon>Gunneridae</taxon>
        <taxon>Pentapetalae</taxon>
        <taxon>rosids</taxon>
        <taxon>fabids</taxon>
        <taxon>Rosales</taxon>
        <taxon>Moraceae</taxon>
        <taxon>Moreae</taxon>
        <taxon>Morus</taxon>
    </lineage>
</organism>
<proteinExistence type="predicted"/>
<feature type="transmembrane region" description="Helical" evidence="5">
    <location>
        <begin position="175"/>
        <end position="196"/>
    </location>
</feature>
<protein>
    <recommendedName>
        <fullName evidence="8">GPI-anchored wall transfer protein 1</fullName>
    </recommendedName>
</protein>
<feature type="transmembrane region" description="Helical" evidence="5">
    <location>
        <begin position="79"/>
        <end position="99"/>
    </location>
</feature>
<dbReference type="GO" id="GO:0005783">
    <property type="term" value="C:endoplasmic reticulum"/>
    <property type="evidence" value="ECO:0007669"/>
    <property type="project" value="TreeGrafter"/>
</dbReference>
<evidence type="ECO:0000256" key="2">
    <source>
        <dbReference type="ARBA" id="ARBA00022692"/>
    </source>
</evidence>
<gene>
    <name evidence="6" type="ORF">L484_001867</name>
</gene>
<dbReference type="STRING" id="981085.W9RA93"/>
<evidence type="ECO:0000256" key="4">
    <source>
        <dbReference type="ARBA" id="ARBA00023136"/>
    </source>
</evidence>
<feature type="transmembrane region" description="Helical" evidence="5">
    <location>
        <begin position="217"/>
        <end position="242"/>
    </location>
</feature>
<dbReference type="AlphaFoldDB" id="W9RA93"/>
<sequence length="247" mass="27144">MSSSDTVTEEAKLKKNDDVLVLSKSWQDYMAALLIDFFLIVLPILLFLTMDIGVGSFVLANSLVSRQARNISSKKLKTVVQSSSPLIILGFARLLSTTGVDYQVHVGEYGVHWNFFFTLATMSILTSIIDVPPKYCGILGSVILVGYQSCLMRGLNMYLFSEERGADPISQNKEGLFSVFGMCNLAYATMVLAVNLQANVLTGVVNLSMNTLFASPITALSILIAYALTFCVVIGLVDFYGIRLKFW</sequence>
<evidence type="ECO:0000256" key="5">
    <source>
        <dbReference type="SAM" id="Phobius"/>
    </source>
</evidence>
<keyword evidence="7" id="KW-1185">Reference proteome</keyword>
<feature type="transmembrane region" description="Helical" evidence="5">
    <location>
        <begin position="29"/>
        <end position="59"/>
    </location>
</feature>
<evidence type="ECO:0000313" key="7">
    <source>
        <dbReference type="Proteomes" id="UP000030645"/>
    </source>
</evidence>
<dbReference type="Pfam" id="PF06423">
    <property type="entry name" value="GWT1"/>
    <property type="match status" value="2"/>
</dbReference>
<dbReference type="PANTHER" id="PTHR20661:SF0">
    <property type="entry name" value="PHOSPHATIDYLINOSITOL-GLYCAN BIOSYNTHESIS CLASS W PROTEIN"/>
    <property type="match status" value="1"/>
</dbReference>
<keyword evidence="2 5" id="KW-0812">Transmembrane</keyword>
<evidence type="ECO:0000313" key="6">
    <source>
        <dbReference type="EMBL" id="EXB64913.1"/>
    </source>
</evidence>
<dbReference type="PANTHER" id="PTHR20661">
    <property type="entry name" value="PHOSPHATIDYLINOSITOL-GLYCAN BIOSYNTHESIS CLASS W PROTEIN"/>
    <property type="match status" value="1"/>
</dbReference>
<dbReference type="Proteomes" id="UP000030645">
    <property type="component" value="Unassembled WGS sequence"/>
</dbReference>
<dbReference type="GO" id="GO:0072659">
    <property type="term" value="P:protein localization to plasma membrane"/>
    <property type="evidence" value="ECO:0007669"/>
    <property type="project" value="TreeGrafter"/>
</dbReference>
<evidence type="ECO:0008006" key="8">
    <source>
        <dbReference type="Google" id="ProtNLM"/>
    </source>
</evidence>
<dbReference type="EMBL" id="KE344506">
    <property type="protein sequence ID" value="EXB64913.1"/>
    <property type="molecule type" value="Genomic_DNA"/>
</dbReference>
<evidence type="ECO:0000256" key="1">
    <source>
        <dbReference type="ARBA" id="ARBA00004141"/>
    </source>
</evidence>
<reference evidence="7" key="1">
    <citation type="submission" date="2013-01" db="EMBL/GenBank/DDBJ databases">
        <title>Draft Genome Sequence of a Mulberry Tree, Morus notabilis C.K. Schneid.</title>
        <authorList>
            <person name="He N."/>
            <person name="Zhao S."/>
        </authorList>
    </citation>
    <scope>NUCLEOTIDE SEQUENCE</scope>
</reference>
<dbReference type="GO" id="GO:0032216">
    <property type="term" value="F:glucosaminyl-phosphatidylinositol O-acyltransferase activity"/>
    <property type="evidence" value="ECO:0007669"/>
    <property type="project" value="TreeGrafter"/>
</dbReference>
<evidence type="ECO:0000256" key="3">
    <source>
        <dbReference type="ARBA" id="ARBA00022989"/>
    </source>
</evidence>
<feature type="transmembrane region" description="Helical" evidence="5">
    <location>
        <begin position="136"/>
        <end position="155"/>
    </location>
</feature>
<name>W9RA93_9ROSA</name>